<feature type="compositionally biased region" description="Basic and acidic residues" evidence="12">
    <location>
        <begin position="1189"/>
        <end position="1206"/>
    </location>
</feature>
<dbReference type="UniPathway" id="UPA00143"/>
<dbReference type="Pfam" id="PF13639">
    <property type="entry name" value="zf-RING_2"/>
    <property type="match status" value="1"/>
</dbReference>
<dbReference type="GO" id="GO:0008270">
    <property type="term" value="F:zinc ion binding"/>
    <property type="evidence" value="ECO:0007669"/>
    <property type="project" value="UniProtKB-KW"/>
</dbReference>
<feature type="compositionally biased region" description="Basic and acidic residues" evidence="12">
    <location>
        <begin position="61"/>
        <end position="75"/>
    </location>
</feature>
<name>A0A3Q2QZN9_FUNHE</name>
<dbReference type="Pfam" id="PF19179">
    <property type="entry name" value="TTC3_DZIP3_dom"/>
    <property type="match status" value="1"/>
</dbReference>
<keyword evidence="8 10" id="KW-0863">Zinc-finger</keyword>
<feature type="region of interest" description="Disordered" evidence="12">
    <location>
        <begin position="1189"/>
        <end position="1213"/>
    </location>
</feature>
<dbReference type="Pfam" id="PF24905">
    <property type="entry name" value="TTC3_9th"/>
    <property type="match status" value="1"/>
</dbReference>
<feature type="compositionally biased region" description="Polar residues" evidence="12">
    <location>
        <begin position="427"/>
        <end position="437"/>
    </location>
</feature>
<dbReference type="InterPro" id="IPR013083">
    <property type="entry name" value="Znf_RING/FYVE/PHD"/>
</dbReference>
<evidence type="ECO:0000256" key="4">
    <source>
        <dbReference type="ARBA" id="ARBA00012483"/>
    </source>
</evidence>
<dbReference type="PROSITE" id="PS50089">
    <property type="entry name" value="ZF_RING_2"/>
    <property type="match status" value="1"/>
</dbReference>
<evidence type="ECO:0000256" key="13">
    <source>
        <dbReference type="SAM" id="Phobius"/>
    </source>
</evidence>
<reference evidence="15" key="1">
    <citation type="submission" date="2025-08" db="UniProtKB">
        <authorList>
            <consortium name="Ensembl"/>
        </authorList>
    </citation>
    <scope>IDENTIFICATION</scope>
</reference>
<dbReference type="Pfam" id="PF24812">
    <property type="entry name" value="WHD_TTC3"/>
    <property type="match status" value="1"/>
</dbReference>
<sequence>MGFCDWSERSSSSSVVPANRQNKANANMDLPVKDVLYYLNMLTAIFVMILGVIEGVSEAEGRLKDSPSKSQREELNSSATNKSKNRSDQTQKAKQKMPDNKADLCKELRFLVQEAQAALSDLRSRNAEQAFSQALGLLEAATPKKLGLSTLDLLLLLFGRASALTEIGQPDELAEAEKLLERMRSFEERTFQCLVYYGFGRVFLRENRYGKTTPDASLPSPSLVSVCPLSGRLPPVLCRFKVAMQRFSDSLQMVKNRITPGKLTWPLTKEIVKETQLDAFKEMLEKAIELCKFPPPPDAVCRLEKCLCPLKAEIYFTDPDFKGYIQICCCQSCRVEFHINCWKSLKSTKFCEKNEKDILNEACLTPDCMGKICSIRIVCPTGLVKCKFETTITKPEMPKKPKVNQKATSVKKLKSKEDQKQKRKTYKQTFKDNQTNGDDILQKKDNPGAQSQQKAWLVYRDRVLLQINQNLDLLREEQGLQVSALTHSLQPWLELDWSRGNLIAGRLLNWQQEPQETLGQAVELLLERKNRVWARVFIQQLSSCVGINSKLSNWACQLDTAGLNAARSFIDRHSEHLEQLDLAILLNFDPLKEMILEKLDTKPEFFSSLGLTVTEYLKQASAHDMRLFIWTLEEHREDYVSCHTILDEYFDMMDGHCSVLKKSENEHNSPSKAKNRGRKKKRKGVSGLSGMRPVTPRDEWDQDFFEDDSLSFLHPGDPFSVPSHLRDQVADFEDRYHYGRSRTPYRKILENPDPTKESLYDYFAQILEEHGPLADGDRLLVGELENFPAEARRKMAEAGGLEAFLLESCRFIKLGMCIGLAQHAGSLQQAGHGASLDDLDEIVDTHSNMTTPDLYTAEDFTDCLDRSSPICSGSLPVLPNPYLCSEGDAVSQWYVSNFDLSAHYLPNGHTEPDLDALDDIYGNSETNSASHGNMLHTDGNCTSRHAAVQTRREATSSVAVNTELDERFERCQGDIIKQEKSNRKLEQKIAKTKTRDKLDPNLGEVIILMEKEINEITTNIQVTNKELAMFQQKLEEEVKKDQKEKKANQEELKSLKTEMEQLVEEQGSLSRTIRERKASYAAKFNELLELSNQSAAEKMSLEDEINRSKALLASASRRSHNAQLSVAETSRDQGLYGLYRELAETKALLSKLDEAAYRTPCAELEVKRNNCRARVDEVEKNISSAERRFQEQLDQVKDRRGSEQRPVDGGAEPAAASLPAAAKELLPQASAQAARSDSPPSPAAASPLPKQHKPAARRLEPQHVTVFEKAVESLAAMFPDYSRHDLVRFIQEFRTSRAGSLYNVSLQDVVSGVAQLILDHQERLNSARANILGRSSPAQGAGSPSVTQNLVWQRVTAQRVSNPNALNVEDPCIICHEDMGPEDICVLECRHSFHDECIRSWLKEQNTCPTCRTHALLTDDFPALSGRRRQAH</sequence>
<dbReference type="InterPro" id="IPR056870">
    <property type="entry name" value="TTC3/DZIP3/RBM44-like_helical"/>
</dbReference>
<dbReference type="PANTHER" id="PTHR17550">
    <property type="entry name" value="E3 UBIQUITIN-PROTEIN LIGASE TTC3"/>
    <property type="match status" value="1"/>
</dbReference>
<keyword evidence="13" id="KW-0812">Transmembrane</keyword>
<dbReference type="SMART" id="SM00184">
    <property type="entry name" value="RING"/>
    <property type="match status" value="1"/>
</dbReference>
<evidence type="ECO:0000256" key="10">
    <source>
        <dbReference type="PROSITE-ProRule" id="PRU00175"/>
    </source>
</evidence>
<comment type="subcellular location">
    <subcellularLocation>
        <location evidence="2">Cytoplasm</location>
    </subcellularLocation>
</comment>
<dbReference type="Ensembl" id="ENSFHET00000027866.1">
    <property type="protein sequence ID" value="ENSFHEP00000033499.1"/>
    <property type="gene ID" value="ENSFHEG00000020672.1"/>
</dbReference>
<feature type="transmembrane region" description="Helical" evidence="13">
    <location>
        <begin position="35"/>
        <end position="53"/>
    </location>
</feature>
<dbReference type="InterPro" id="IPR001841">
    <property type="entry name" value="Znf_RING"/>
</dbReference>
<dbReference type="SUPFAM" id="SSF57850">
    <property type="entry name" value="RING/U-box"/>
    <property type="match status" value="1"/>
</dbReference>
<evidence type="ECO:0000313" key="16">
    <source>
        <dbReference type="Proteomes" id="UP000265000"/>
    </source>
</evidence>
<evidence type="ECO:0000256" key="2">
    <source>
        <dbReference type="ARBA" id="ARBA00004496"/>
    </source>
</evidence>
<protein>
    <recommendedName>
        <fullName evidence="4">RING-type E3 ubiquitin transferase</fullName>
        <ecNumber evidence="4">2.3.2.27</ecNumber>
    </recommendedName>
</protein>
<evidence type="ECO:0000256" key="9">
    <source>
        <dbReference type="ARBA" id="ARBA00022833"/>
    </source>
</evidence>
<feature type="region of interest" description="Disordered" evidence="12">
    <location>
        <begin position="661"/>
        <end position="697"/>
    </location>
</feature>
<keyword evidence="9" id="KW-0862">Zinc</keyword>
<feature type="region of interest" description="Disordered" evidence="12">
    <location>
        <begin position="397"/>
        <end position="448"/>
    </location>
</feature>
<dbReference type="InterPro" id="IPR043866">
    <property type="entry name" value="TTC3/DZIP3_dom"/>
</dbReference>
<feature type="coiled-coil region" evidence="11">
    <location>
        <begin position="1020"/>
        <end position="1072"/>
    </location>
</feature>
<dbReference type="Gene3D" id="3.30.40.10">
    <property type="entry name" value="Zinc/RING finger domain, C3HC4 (zinc finger)"/>
    <property type="match status" value="1"/>
</dbReference>
<dbReference type="Pfam" id="PF24525">
    <property type="entry name" value="TTC3"/>
    <property type="match status" value="1"/>
</dbReference>
<keyword evidence="13" id="KW-0472">Membrane</keyword>
<comment type="catalytic activity">
    <reaction evidence="1">
        <text>S-ubiquitinyl-[E2 ubiquitin-conjugating enzyme]-L-cysteine + [acceptor protein]-L-lysine = [E2 ubiquitin-conjugating enzyme]-L-cysteine + N(6)-ubiquitinyl-[acceptor protein]-L-lysine.</text>
        <dbReference type="EC" id="2.3.2.27"/>
    </reaction>
</comment>
<feature type="region of interest" description="Disordered" evidence="12">
    <location>
        <begin position="1227"/>
        <end position="1258"/>
    </location>
</feature>
<evidence type="ECO:0000256" key="8">
    <source>
        <dbReference type="ARBA" id="ARBA00022771"/>
    </source>
</evidence>
<comment type="pathway">
    <text evidence="3">Protein modification; protein ubiquitination.</text>
</comment>
<proteinExistence type="predicted"/>
<dbReference type="PANTHER" id="PTHR17550:SF8">
    <property type="entry name" value="RING-TYPE E3 UBIQUITIN TRANSFERASE"/>
    <property type="match status" value="1"/>
</dbReference>
<dbReference type="STRING" id="8078.ENSFHEP00000033499"/>
<dbReference type="InterPro" id="IPR056872">
    <property type="entry name" value="TTC3/DZIP3-like_helical"/>
</dbReference>
<feature type="compositionally biased region" description="Basic and acidic residues" evidence="12">
    <location>
        <begin position="85"/>
        <end position="99"/>
    </location>
</feature>
<evidence type="ECO:0000259" key="14">
    <source>
        <dbReference type="PROSITE" id="PS50089"/>
    </source>
</evidence>
<evidence type="ECO:0000256" key="5">
    <source>
        <dbReference type="ARBA" id="ARBA00022490"/>
    </source>
</evidence>
<evidence type="ECO:0000256" key="6">
    <source>
        <dbReference type="ARBA" id="ARBA00022679"/>
    </source>
</evidence>
<keyword evidence="6" id="KW-0808">Transferase</keyword>
<evidence type="ECO:0000256" key="11">
    <source>
        <dbReference type="SAM" id="Coils"/>
    </source>
</evidence>
<dbReference type="EC" id="2.3.2.27" evidence="4"/>
<keyword evidence="5" id="KW-0963">Cytoplasm</keyword>
<dbReference type="GeneTree" id="ENSGT00940000154465"/>
<dbReference type="GO" id="GO:0005737">
    <property type="term" value="C:cytoplasm"/>
    <property type="evidence" value="ECO:0007669"/>
    <property type="project" value="UniProtKB-SubCell"/>
</dbReference>
<keyword evidence="11" id="KW-0175">Coiled coil</keyword>
<dbReference type="GO" id="GO:0061630">
    <property type="term" value="F:ubiquitin protein ligase activity"/>
    <property type="evidence" value="ECO:0007669"/>
    <property type="project" value="UniProtKB-EC"/>
</dbReference>
<feature type="compositionally biased region" description="Basic residues" evidence="12">
    <location>
        <begin position="673"/>
        <end position="684"/>
    </location>
</feature>
<accession>A0A3Q2QZN9</accession>
<dbReference type="CDD" id="cd16481">
    <property type="entry name" value="RING-H2_TTC3"/>
    <property type="match status" value="1"/>
</dbReference>
<evidence type="ECO:0000256" key="1">
    <source>
        <dbReference type="ARBA" id="ARBA00000900"/>
    </source>
</evidence>
<keyword evidence="16" id="KW-1185">Reference proteome</keyword>
<feature type="region of interest" description="Disordered" evidence="12">
    <location>
        <begin position="61"/>
        <end position="99"/>
    </location>
</feature>
<dbReference type="Proteomes" id="UP000265000">
    <property type="component" value="Unplaced"/>
</dbReference>
<feature type="compositionally biased region" description="Low complexity" evidence="12">
    <location>
        <begin position="1227"/>
        <end position="1247"/>
    </location>
</feature>
<reference evidence="15" key="2">
    <citation type="submission" date="2025-09" db="UniProtKB">
        <authorList>
            <consortium name="Ensembl"/>
        </authorList>
    </citation>
    <scope>IDENTIFICATION</scope>
</reference>
<evidence type="ECO:0000256" key="12">
    <source>
        <dbReference type="SAM" id="MobiDB-lite"/>
    </source>
</evidence>
<dbReference type="InterPro" id="IPR056871">
    <property type="entry name" value="WH_TTC3"/>
</dbReference>
<evidence type="ECO:0000256" key="3">
    <source>
        <dbReference type="ARBA" id="ARBA00004906"/>
    </source>
</evidence>
<evidence type="ECO:0000313" key="15">
    <source>
        <dbReference type="Ensembl" id="ENSFHEP00000033499.1"/>
    </source>
</evidence>
<keyword evidence="7" id="KW-0479">Metal-binding</keyword>
<keyword evidence="13" id="KW-1133">Transmembrane helix</keyword>
<organism evidence="15 16">
    <name type="scientific">Fundulus heteroclitus</name>
    <name type="common">Killifish</name>
    <name type="synonym">Mummichog</name>
    <dbReference type="NCBI Taxonomy" id="8078"/>
    <lineage>
        <taxon>Eukaryota</taxon>
        <taxon>Metazoa</taxon>
        <taxon>Chordata</taxon>
        <taxon>Craniata</taxon>
        <taxon>Vertebrata</taxon>
        <taxon>Euteleostomi</taxon>
        <taxon>Actinopterygii</taxon>
        <taxon>Neopterygii</taxon>
        <taxon>Teleostei</taxon>
        <taxon>Neoteleostei</taxon>
        <taxon>Acanthomorphata</taxon>
        <taxon>Ovalentaria</taxon>
        <taxon>Atherinomorphae</taxon>
        <taxon>Cyprinodontiformes</taxon>
        <taxon>Fundulidae</taxon>
        <taxon>Fundulus</taxon>
    </lineage>
</organism>
<feature type="domain" description="RING-type" evidence="14">
    <location>
        <begin position="1372"/>
        <end position="1412"/>
    </location>
</feature>
<dbReference type="GO" id="GO:0016567">
    <property type="term" value="P:protein ubiquitination"/>
    <property type="evidence" value="ECO:0007669"/>
    <property type="project" value="UniProtKB-UniPathway"/>
</dbReference>
<evidence type="ECO:0000256" key="7">
    <source>
        <dbReference type="ARBA" id="ARBA00022723"/>
    </source>
</evidence>